<keyword evidence="2" id="KW-0732">Signal</keyword>
<proteinExistence type="evidence at transcript level"/>
<feature type="chain" id="PRO_5006589261" description="Secreted protein" evidence="2">
    <location>
        <begin position="21"/>
        <end position="177"/>
    </location>
</feature>
<feature type="region of interest" description="Disordered" evidence="1">
    <location>
        <begin position="58"/>
        <end position="96"/>
    </location>
</feature>
<evidence type="ECO:0000313" key="3">
    <source>
        <dbReference type="EMBL" id="ALL40700.1"/>
    </source>
</evidence>
<evidence type="ECO:0000256" key="1">
    <source>
        <dbReference type="SAM" id="MobiDB-lite"/>
    </source>
</evidence>
<reference evidence="3" key="1">
    <citation type="submission" date="2015-07" db="EMBL/GenBank/DDBJ databases">
        <title>Elucidating the P. pachyrhizi secretome and potential effectors.</title>
        <authorList>
            <person name="de Carvalho M.C.C.G."/>
            <person name="Nascimento L.C."/>
            <person name="Darben L.M."/>
            <person name="Polizel-Podanosqui A.M."/>
            <person name="Lopes-Caitar V.S."/>
            <person name="Rocha C.S."/>
            <person name="Qi M."/>
            <person name="Carazolle M."/>
            <person name="Kuwahara M.K."/>
            <person name="Pereira G.A.G."/>
            <person name="Abdelnoor R.V."/>
            <person name="Whitham S.A."/>
            <person name="Marcelino-Guimaraes F.C."/>
        </authorList>
    </citation>
    <scope>NUCLEOTIDE SEQUENCE</scope>
</reference>
<evidence type="ECO:0000256" key="2">
    <source>
        <dbReference type="SAM" id="SignalP"/>
    </source>
</evidence>
<feature type="signal peptide" evidence="2">
    <location>
        <begin position="1"/>
        <end position="20"/>
    </location>
</feature>
<feature type="compositionally biased region" description="Polar residues" evidence="1">
    <location>
        <begin position="70"/>
        <end position="86"/>
    </location>
</feature>
<dbReference type="EMBL" id="KT246609">
    <property type="protein sequence ID" value="ALL40700.1"/>
    <property type="molecule type" value="mRNA"/>
</dbReference>
<organism evidence="3">
    <name type="scientific">Phakopsora pachyrhizi</name>
    <name type="common">Asian soybean rust disease fungus</name>
    <dbReference type="NCBI Taxonomy" id="170000"/>
    <lineage>
        <taxon>Eukaryota</taxon>
        <taxon>Fungi</taxon>
        <taxon>Dikarya</taxon>
        <taxon>Basidiomycota</taxon>
        <taxon>Pucciniomycotina</taxon>
        <taxon>Pucciniomycetes</taxon>
        <taxon>Pucciniales</taxon>
        <taxon>Phakopsoraceae</taxon>
        <taxon>Phakopsora</taxon>
    </lineage>
</organism>
<evidence type="ECO:0008006" key="4">
    <source>
        <dbReference type="Google" id="ProtNLM"/>
    </source>
</evidence>
<protein>
    <recommendedName>
        <fullName evidence="4">Secreted protein</fullName>
    </recommendedName>
</protein>
<accession>A0A0S1MII2</accession>
<name>A0A0S1MII2_PHAPC</name>
<sequence>MFSKSQKALFLAVVISLVVANPSPQIENLADIQASANASAAVGFNGAQANAQQPMDQNMNRVRSAAQAEDSATQNSLAMSSVTPQDQNPPTPEKSNKFAQAIKDGIHKLEQYYQNSKATSEQNSKEMPSSGGAGNFFRSVAADLKNSKAGEAAGFKTTSFFGFIAVPVASALFTFLL</sequence>
<dbReference type="AlphaFoldDB" id="A0A0S1MII2"/>